<reference evidence="5 6" key="1">
    <citation type="submission" date="2017-07" db="EMBL/GenBank/DDBJ databases">
        <title>Leptospira spp. isolated from tropical soils.</title>
        <authorList>
            <person name="Thibeaux R."/>
            <person name="Iraola G."/>
            <person name="Ferres I."/>
            <person name="Bierque E."/>
            <person name="Girault D."/>
            <person name="Soupe-Gilbert M.-E."/>
            <person name="Picardeau M."/>
            <person name="Goarant C."/>
        </authorList>
    </citation>
    <scope>NUCLEOTIDE SEQUENCE [LARGE SCALE GENOMIC DNA]</scope>
    <source>
        <strain evidence="3 6">FH2-B-C1</strain>
        <strain evidence="4 5">FH2-B-D1</strain>
    </source>
</reference>
<evidence type="ECO:0000313" key="6">
    <source>
        <dbReference type="Proteomes" id="UP000232188"/>
    </source>
</evidence>
<feature type="compositionally biased region" description="Basic and acidic residues" evidence="1">
    <location>
        <begin position="314"/>
        <end position="324"/>
    </location>
</feature>
<comment type="caution">
    <text evidence="3">The sequence shown here is derived from an EMBL/GenBank/DDBJ whole genome shotgun (WGS) entry which is preliminary data.</text>
</comment>
<dbReference type="EMBL" id="NPDV01000016">
    <property type="protein sequence ID" value="PJZ52067.1"/>
    <property type="molecule type" value="Genomic_DNA"/>
</dbReference>
<keyword evidence="2" id="KW-0732">Signal</keyword>
<sequence length="388" mass="43542">MFYTLKFLILLSVFFCFGFLTAQEKGTVKNSHEHHHVETDSKNETSHLHEERADQVAPAGVMAPHPHKKGSWIFDFRSMTMQMSGLLMGDKSIGGLEALWFPQFDPTVAMPSGSLLTGGPSVPQTSLNDYRYMSIPKSMTMEMYMANVMYGLTDDTMLMFMLPIVKNTMVMETSNFDRSNMSSGGVGDISFSITHRLFKRENHDFFLNFGVSLPTGSIDESDWMPMMGKQKVPYNMQPGTGTVNYLPGVTYTGKSDRLSWGFNSSANLKSSKNQNNYRFGNRYETTSWIAYSLVQWMSFSARVQSTLVENLRGRDSSLDPKMDPQNDPNRQGGIRTEAFLGVNFLINGGPFRGTKFGIEAGKPFHQHLNGPQMAAQSTVNLFASFQIE</sequence>
<proteinExistence type="predicted"/>
<dbReference type="EMBL" id="NPDU01000010">
    <property type="protein sequence ID" value="PJZ62929.1"/>
    <property type="molecule type" value="Genomic_DNA"/>
</dbReference>
<accession>A0A2M9YKN4</accession>
<dbReference type="InterPro" id="IPR025737">
    <property type="entry name" value="FApF"/>
</dbReference>
<dbReference type="Proteomes" id="UP000232188">
    <property type="component" value="Unassembled WGS sequence"/>
</dbReference>
<dbReference type="Proteomes" id="UP000232149">
    <property type="component" value="Unassembled WGS sequence"/>
</dbReference>
<feature type="chain" id="PRO_5014935774" evidence="2">
    <location>
        <begin position="23"/>
        <end position="388"/>
    </location>
</feature>
<keyword evidence="5" id="KW-1185">Reference proteome</keyword>
<organism evidence="3 6">
    <name type="scientific">Leptospira adleri</name>
    <dbReference type="NCBI Taxonomy" id="2023186"/>
    <lineage>
        <taxon>Bacteria</taxon>
        <taxon>Pseudomonadati</taxon>
        <taxon>Spirochaetota</taxon>
        <taxon>Spirochaetia</taxon>
        <taxon>Leptospirales</taxon>
        <taxon>Leptospiraceae</taxon>
        <taxon>Leptospira</taxon>
    </lineage>
</organism>
<dbReference type="Pfam" id="PF13557">
    <property type="entry name" value="Phenol_MetA_deg"/>
    <property type="match status" value="1"/>
</dbReference>
<feature type="compositionally biased region" description="Basic and acidic residues" evidence="1">
    <location>
        <begin position="30"/>
        <end position="54"/>
    </location>
</feature>
<evidence type="ECO:0000256" key="2">
    <source>
        <dbReference type="SAM" id="SignalP"/>
    </source>
</evidence>
<evidence type="ECO:0000313" key="4">
    <source>
        <dbReference type="EMBL" id="PJZ62929.1"/>
    </source>
</evidence>
<feature type="signal peptide" evidence="2">
    <location>
        <begin position="1"/>
        <end position="22"/>
    </location>
</feature>
<protein>
    <submittedName>
        <fullName evidence="3">Phenol degradation protein meta</fullName>
    </submittedName>
</protein>
<dbReference type="AlphaFoldDB" id="A0A2M9YKN4"/>
<feature type="region of interest" description="Disordered" evidence="1">
    <location>
        <begin position="314"/>
        <end position="333"/>
    </location>
</feature>
<evidence type="ECO:0000313" key="3">
    <source>
        <dbReference type="EMBL" id="PJZ52067.1"/>
    </source>
</evidence>
<name>A0A2M9YKN4_9LEPT</name>
<feature type="region of interest" description="Disordered" evidence="1">
    <location>
        <begin position="30"/>
        <end position="64"/>
    </location>
</feature>
<evidence type="ECO:0000313" key="5">
    <source>
        <dbReference type="Proteomes" id="UP000232149"/>
    </source>
</evidence>
<gene>
    <name evidence="4" type="ORF">CH376_05415</name>
    <name evidence="3" type="ORF">CH380_16635</name>
</gene>
<dbReference type="RefSeq" id="WP_100786883.1">
    <property type="nucleotide sequence ID" value="NZ_NPDU01000010.1"/>
</dbReference>
<evidence type="ECO:0000256" key="1">
    <source>
        <dbReference type="SAM" id="MobiDB-lite"/>
    </source>
</evidence>